<dbReference type="InterPro" id="IPR050707">
    <property type="entry name" value="HTH_MetabolicPath_Reg"/>
</dbReference>
<dbReference type="SUPFAM" id="SSF55781">
    <property type="entry name" value="GAF domain-like"/>
    <property type="match status" value="1"/>
</dbReference>
<dbReference type="InterPro" id="IPR005471">
    <property type="entry name" value="Tscrpt_reg_IclR_N"/>
</dbReference>
<keyword evidence="1" id="KW-0805">Transcription regulation</keyword>
<dbReference type="InterPro" id="IPR014757">
    <property type="entry name" value="Tscrpt_reg_IclR_C"/>
</dbReference>
<evidence type="ECO:0000256" key="3">
    <source>
        <dbReference type="ARBA" id="ARBA00023163"/>
    </source>
</evidence>
<comment type="caution">
    <text evidence="5">The sequence shown here is derived from an EMBL/GenBank/DDBJ whole genome shotgun (WGS) entry which is preliminary data.</text>
</comment>
<protein>
    <submittedName>
        <fullName evidence="5">Helix-turn-helix domain-containing protein</fullName>
    </submittedName>
</protein>
<keyword evidence="3" id="KW-0804">Transcription</keyword>
<dbReference type="InterPro" id="IPR036390">
    <property type="entry name" value="WH_DNA-bd_sf"/>
</dbReference>
<dbReference type="PANTHER" id="PTHR30136:SF7">
    <property type="entry name" value="HTH-TYPE TRANSCRIPTIONAL REGULATOR KDGR-RELATED"/>
    <property type="match status" value="1"/>
</dbReference>
<dbReference type="RefSeq" id="WP_305001501.1">
    <property type="nucleotide sequence ID" value="NZ_JAUQUB010000001.1"/>
</dbReference>
<dbReference type="EMBL" id="JAUQUB010000001">
    <property type="protein sequence ID" value="MDO7881084.1"/>
    <property type="molecule type" value="Genomic_DNA"/>
</dbReference>
<reference evidence="5 6" key="1">
    <citation type="submission" date="2023-07" db="EMBL/GenBank/DDBJ databases">
        <title>Protaetiibacter sp. nov WY-16 isolated from soil.</title>
        <authorList>
            <person name="Liu B."/>
            <person name="Wan Y."/>
        </authorList>
    </citation>
    <scope>NUCLEOTIDE SEQUENCE [LARGE SCALE GENOMIC DNA]</scope>
    <source>
        <strain evidence="5 6">WY-16</strain>
    </source>
</reference>
<dbReference type="Gene3D" id="3.30.450.40">
    <property type="match status" value="2"/>
</dbReference>
<dbReference type="Pfam" id="PF01614">
    <property type="entry name" value="IclR_C"/>
    <property type="match status" value="1"/>
</dbReference>
<dbReference type="PROSITE" id="PS51077">
    <property type="entry name" value="HTH_ICLR"/>
    <property type="match status" value="1"/>
</dbReference>
<evidence type="ECO:0000256" key="1">
    <source>
        <dbReference type="ARBA" id="ARBA00023015"/>
    </source>
</evidence>
<dbReference type="SUPFAM" id="SSF46785">
    <property type="entry name" value="Winged helix' DNA-binding domain"/>
    <property type="match status" value="1"/>
</dbReference>
<dbReference type="InterPro" id="IPR029016">
    <property type="entry name" value="GAF-like_dom_sf"/>
</dbReference>
<proteinExistence type="predicted"/>
<name>A0ABT9BJ89_9MICO</name>
<keyword evidence="6" id="KW-1185">Reference proteome</keyword>
<evidence type="ECO:0000313" key="5">
    <source>
        <dbReference type="EMBL" id="MDO7881084.1"/>
    </source>
</evidence>
<sequence length="223" mass="23452">MAEAAAPNQPEYSAPALDKGLDILELLADQPGGLSQSEIAEAVGRSVGQIFRVLATLERRGYVARDRQSGLYSFSMKLFDLAHRHPPLRGLIAVATAPMRDLAERVRQSCNLSVLDAGRVRVIAQVESPADFGYRVRVGALFDVESTATGAVLTSGEAVVRPDALQPGITDVVVPVRDASGTVAALTVPYVATTFSATPEGDVVAAATATASAISRLLRGEPR</sequence>
<dbReference type="CDD" id="cd00090">
    <property type="entry name" value="HTH_ARSR"/>
    <property type="match status" value="1"/>
</dbReference>
<evidence type="ECO:0000259" key="4">
    <source>
        <dbReference type="PROSITE" id="PS51077"/>
    </source>
</evidence>
<dbReference type="SMART" id="SM00346">
    <property type="entry name" value="HTH_ICLR"/>
    <property type="match status" value="1"/>
</dbReference>
<gene>
    <name evidence="5" type="ORF">Q5716_02475</name>
</gene>
<dbReference type="Gene3D" id="1.10.10.10">
    <property type="entry name" value="Winged helix-like DNA-binding domain superfamily/Winged helix DNA-binding domain"/>
    <property type="match status" value="1"/>
</dbReference>
<dbReference type="Proteomes" id="UP001241072">
    <property type="component" value="Unassembled WGS sequence"/>
</dbReference>
<evidence type="ECO:0000313" key="6">
    <source>
        <dbReference type="Proteomes" id="UP001241072"/>
    </source>
</evidence>
<dbReference type="InterPro" id="IPR036388">
    <property type="entry name" value="WH-like_DNA-bd_sf"/>
</dbReference>
<keyword evidence="2" id="KW-0238">DNA-binding</keyword>
<dbReference type="PANTHER" id="PTHR30136">
    <property type="entry name" value="HELIX-TURN-HELIX TRANSCRIPTIONAL REGULATOR, ICLR FAMILY"/>
    <property type="match status" value="1"/>
</dbReference>
<feature type="domain" description="HTH iclR-type" evidence="4">
    <location>
        <begin position="14"/>
        <end position="76"/>
    </location>
</feature>
<accession>A0ABT9BJ89</accession>
<dbReference type="InterPro" id="IPR011991">
    <property type="entry name" value="ArsR-like_HTH"/>
</dbReference>
<organism evidence="5 6">
    <name type="scientific">Antiquaquibacter soli</name>
    <dbReference type="NCBI Taxonomy" id="3064523"/>
    <lineage>
        <taxon>Bacteria</taxon>
        <taxon>Bacillati</taxon>
        <taxon>Actinomycetota</taxon>
        <taxon>Actinomycetes</taxon>
        <taxon>Micrococcales</taxon>
        <taxon>Microbacteriaceae</taxon>
        <taxon>Antiquaquibacter</taxon>
    </lineage>
</organism>
<dbReference type="Pfam" id="PF09339">
    <property type="entry name" value="HTH_IclR"/>
    <property type="match status" value="1"/>
</dbReference>
<evidence type="ECO:0000256" key="2">
    <source>
        <dbReference type="ARBA" id="ARBA00023125"/>
    </source>
</evidence>